<evidence type="ECO:0000256" key="1">
    <source>
        <dbReference type="SAM" id="MobiDB-lite"/>
    </source>
</evidence>
<name>A0A426ZK59_ENSVE</name>
<proteinExistence type="predicted"/>
<dbReference type="AlphaFoldDB" id="A0A426ZK59"/>
<reference evidence="2 3" key="1">
    <citation type="journal article" date="2014" name="Agronomy (Basel)">
        <title>A Draft Genome Sequence for Ensete ventricosum, the Drought-Tolerant Tree Against Hunger.</title>
        <authorList>
            <person name="Harrison J."/>
            <person name="Moore K.A."/>
            <person name="Paszkiewicz K."/>
            <person name="Jones T."/>
            <person name="Grant M."/>
            <person name="Ambacheew D."/>
            <person name="Muzemil S."/>
            <person name="Studholme D.J."/>
        </authorList>
    </citation>
    <scope>NUCLEOTIDE SEQUENCE [LARGE SCALE GENOMIC DNA]</scope>
</reference>
<dbReference type="Proteomes" id="UP000287651">
    <property type="component" value="Unassembled WGS sequence"/>
</dbReference>
<gene>
    <name evidence="2" type="ORF">B296_00018858</name>
</gene>
<feature type="region of interest" description="Disordered" evidence="1">
    <location>
        <begin position="1"/>
        <end position="28"/>
    </location>
</feature>
<comment type="caution">
    <text evidence="2">The sequence shown here is derived from an EMBL/GenBank/DDBJ whole genome shotgun (WGS) entry which is preliminary data.</text>
</comment>
<dbReference type="EMBL" id="AMZH03006238">
    <property type="protein sequence ID" value="RRT64325.1"/>
    <property type="molecule type" value="Genomic_DNA"/>
</dbReference>
<organism evidence="2 3">
    <name type="scientific">Ensete ventricosum</name>
    <name type="common">Abyssinian banana</name>
    <name type="synonym">Musa ensete</name>
    <dbReference type="NCBI Taxonomy" id="4639"/>
    <lineage>
        <taxon>Eukaryota</taxon>
        <taxon>Viridiplantae</taxon>
        <taxon>Streptophyta</taxon>
        <taxon>Embryophyta</taxon>
        <taxon>Tracheophyta</taxon>
        <taxon>Spermatophyta</taxon>
        <taxon>Magnoliopsida</taxon>
        <taxon>Liliopsida</taxon>
        <taxon>Zingiberales</taxon>
        <taxon>Musaceae</taxon>
        <taxon>Ensete</taxon>
    </lineage>
</organism>
<sequence>MFLRESNPKRRWEDKDAGRGGAEHATRALCRMSWPATEREVTWKPRTQRSDSSGLGQRFLMRGRAFPVNAHAHDGDDERSDG</sequence>
<feature type="compositionally biased region" description="Basic and acidic residues" evidence="1">
    <location>
        <begin position="1"/>
        <end position="26"/>
    </location>
</feature>
<evidence type="ECO:0000313" key="2">
    <source>
        <dbReference type="EMBL" id="RRT64325.1"/>
    </source>
</evidence>
<evidence type="ECO:0000313" key="3">
    <source>
        <dbReference type="Proteomes" id="UP000287651"/>
    </source>
</evidence>
<protein>
    <submittedName>
        <fullName evidence="2">Uncharacterized protein</fullName>
    </submittedName>
</protein>
<accession>A0A426ZK59</accession>